<dbReference type="OrthoDB" id="424969at2759"/>
<comment type="similarity">
    <text evidence="1">Belongs to the MTFP1 family.</text>
</comment>
<dbReference type="AlphaFoldDB" id="C1EFM4"/>
<accession>C1EFM4</accession>
<dbReference type="OMA" id="AINRICY"/>
<dbReference type="GO" id="GO:0000266">
    <property type="term" value="P:mitochondrial fission"/>
    <property type="evidence" value="ECO:0007669"/>
    <property type="project" value="TreeGrafter"/>
</dbReference>
<dbReference type="GO" id="GO:0005739">
    <property type="term" value="C:mitochondrion"/>
    <property type="evidence" value="ECO:0007669"/>
    <property type="project" value="TreeGrafter"/>
</dbReference>
<evidence type="ECO:0000256" key="1">
    <source>
        <dbReference type="ARBA" id="ARBA00009224"/>
    </source>
</evidence>
<organism evidence="4 5">
    <name type="scientific">Micromonas commoda (strain RCC299 / NOUM17 / CCMP2709)</name>
    <name type="common">Picoplanktonic green alga</name>
    <dbReference type="NCBI Taxonomy" id="296587"/>
    <lineage>
        <taxon>Eukaryota</taxon>
        <taxon>Viridiplantae</taxon>
        <taxon>Chlorophyta</taxon>
        <taxon>Mamiellophyceae</taxon>
        <taxon>Mamiellales</taxon>
        <taxon>Mamiellaceae</taxon>
        <taxon>Micromonas</taxon>
    </lineage>
</organism>
<dbReference type="eggNOG" id="KOG3945">
    <property type="taxonomic scope" value="Eukaryota"/>
</dbReference>
<proteinExistence type="inferred from homology"/>
<dbReference type="Proteomes" id="UP000002009">
    <property type="component" value="Chromosome 13"/>
</dbReference>
<dbReference type="KEGG" id="mis:MICPUN_106464"/>
<dbReference type="InterPro" id="IPR019560">
    <property type="entry name" value="Mitochondrial_18_kDa_protein"/>
</dbReference>
<dbReference type="InParanoid" id="C1EFM4"/>
<dbReference type="EMBL" id="CP001331">
    <property type="protein sequence ID" value="ACO67113.1"/>
    <property type="molecule type" value="Genomic_DNA"/>
</dbReference>
<dbReference type="RefSeq" id="XP_002505855.1">
    <property type="nucleotide sequence ID" value="XM_002505809.1"/>
</dbReference>
<dbReference type="GeneID" id="8248784"/>
<evidence type="ECO:0000313" key="4">
    <source>
        <dbReference type="EMBL" id="ACO67113.1"/>
    </source>
</evidence>
<dbReference type="Pfam" id="PF10558">
    <property type="entry name" value="MTP18"/>
    <property type="match status" value="1"/>
</dbReference>
<gene>
    <name evidence="4" type="ORF">MICPUN_106464</name>
</gene>
<reference evidence="4 5" key="1">
    <citation type="journal article" date="2009" name="Science">
        <title>Green evolution and dynamic adaptations revealed by genomes of the marine picoeukaryotes Micromonas.</title>
        <authorList>
            <person name="Worden A.Z."/>
            <person name="Lee J.H."/>
            <person name="Mock T."/>
            <person name="Rouze P."/>
            <person name="Simmons M.P."/>
            <person name="Aerts A.L."/>
            <person name="Allen A.E."/>
            <person name="Cuvelier M.L."/>
            <person name="Derelle E."/>
            <person name="Everett M.V."/>
            <person name="Foulon E."/>
            <person name="Grimwood J."/>
            <person name="Gundlach H."/>
            <person name="Henrissat B."/>
            <person name="Napoli C."/>
            <person name="McDonald S.M."/>
            <person name="Parker M.S."/>
            <person name="Rombauts S."/>
            <person name="Salamov A."/>
            <person name="Von Dassow P."/>
            <person name="Badger J.H."/>
            <person name="Coutinho P.M."/>
            <person name="Demir E."/>
            <person name="Dubchak I."/>
            <person name="Gentemann C."/>
            <person name="Eikrem W."/>
            <person name="Gready J.E."/>
            <person name="John U."/>
            <person name="Lanier W."/>
            <person name="Lindquist E.A."/>
            <person name="Lucas S."/>
            <person name="Mayer K.F."/>
            <person name="Moreau H."/>
            <person name="Not F."/>
            <person name="Otillar R."/>
            <person name="Panaud O."/>
            <person name="Pangilinan J."/>
            <person name="Paulsen I."/>
            <person name="Piegu B."/>
            <person name="Poliakov A."/>
            <person name="Robbens S."/>
            <person name="Schmutz J."/>
            <person name="Toulza E."/>
            <person name="Wyss T."/>
            <person name="Zelensky A."/>
            <person name="Zhou K."/>
            <person name="Armbrust E.V."/>
            <person name="Bhattacharya D."/>
            <person name="Goodenough U.W."/>
            <person name="Van de Peer Y."/>
            <person name="Grigoriev I.V."/>
        </authorList>
    </citation>
    <scope>NUCLEOTIDE SEQUENCE [LARGE SCALE GENOMIC DNA]</scope>
    <source>
        <strain evidence="5">RCC299 / NOUM17</strain>
    </source>
</reference>
<evidence type="ECO:0000313" key="5">
    <source>
        <dbReference type="Proteomes" id="UP000002009"/>
    </source>
</evidence>
<evidence type="ECO:0000256" key="2">
    <source>
        <dbReference type="ARBA" id="ARBA00017835"/>
    </source>
</evidence>
<evidence type="ECO:0000256" key="3">
    <source>
        <dbReference type="ARBA" id="ARBA00029631"/>
    </source>
</evidence>
<sequence>MNAVARATTTVSASALRRGLGSKRFNPLAAAPKAVASKKAFSVQANSSKSDGPPLYAEGELDIYRESPLRYMGYSNEVGEAFAAFLPEWGVPASYGVAALYVFADTFDKGKRAAGVEPDEDQKTKRGAIVALDTLTWQMLASVFWPGSFIRCVVNATAVAVAAAHLDTALGADVAKAIPTAAGLAAIPFIVKPIDGTIDTAMEMSVTKALNGKIEGVQDAGVAVATIAACLAVPPTLFSVASAIKAIGA</sequence>
<protein>
    <recommendedName>
        <fullName evidence="2">Mitochondrial fission process protein 1</fullName>
    </recommendedName>
    <alternativeName>
        <fullName evidence="3">Mitochondrial 18 kDa protein</fullName>
    </alternativeName>
</protein>
<dbReference type="PANTHER" id="PTHR11001">
    <property type="entry name" value="MITOCHONDRIAL FISSION PROCESS PROTEIN 1"/>
    <property type="match status" value="1"/>
</dbReference>
<keyword evidence="5" id="KW-1185">Reference proteome</keyword>
<name>C1EFM4_MICCC</name>
<dbReference type="PANTHER" id="PTHR11001:SF2">
    <property type="entry name" value="MITOCHONDRIAL FISSION PROCESS PROTEIN 1"/>
    <property type="match status" value="1"/>
</dbReference>